<evidence type="ECO:0000256" key="6">
    <source>
        <dbReference type="RuleBase" id="RU003983"/>
    </source>
</evidence>
<comment type="caution">
    <text evidence="9">The sequence shown here is derived from an EMBL/GenBank/DDBJ whole genome shotgun (WGS) entry which is preliminary data.</text>
</comment>
<feature type="domain" description="Peptidase M48" evidence="8">
    <location>
        <begin position="85"/>
        <end position="242"/>
    </location>
</feature>
<comment type="cofactor">
    <cofactor evidence="6">
        <name>Zn(2+)</name>
        <dbReference type="ChEBI" id="CHEBI:29105"/>
    </cofactor>
    <text evidence="6">Binds 1 zinc ion per subunit.</text>
</comment>
<dbReference type="PANTHER" id="PTHR22726">
    <property type="entry name" value="METALLOENDOPEPTIDASE OMA1"/>
    <property type="match status" value="1"/>
</dbReference>
<evidence type="ECO:0000256" key="1">
    <source>
        <dbReference type="ARBA" id="ARBA00022670"/>
    </source>
</evidence>
<keyword evidence="5 6" id="KW-0482">Metalloprotease</keyword>
<evidence type="ECO:0000256" key="5">
    <source>
        <dbReference type="ARBA" id="ARBA00023049"/>
    </source>
</evidence>
<evidence type="ECO:0000313" key="9">
    <source>
        <dbReference type="EMBL" id="MFD2174486.1"/>
    </source>
</evidence>
<evidence type="ECO:0000256" key="2">
    <source>
        <dbReference type="ARBA" id="ARBA00022723"/>
    </source>
</evidence>
<dbReference type="RefSeq" id="WP_377390016.1">
    <property type="nucleotide sequence ID" value="NZ_JBHUIX010000011.1"/>
</dbReference>
<keyword evidence="1 6" id="KW-0645">Protease</keyword>
<evidence type="ECO:0000256" key="4">
    <source>
        <dbReference type="ARBA" id="ARBA00022833"/>
    </source>
</evidence>
<dbReference type="PROSITE" id="PS51257">
    <property type="entry name" value="PROKAR_LIPOPROTEIN"/>
    <property type="match status" value="1"/>
</dbReference>
<proteinExistence type="inferred from homology"/>
<dbReference type="InterPro" id="IPR001915">
    <property type="entry name" value="Peptidase_M48"/>
</dbReference>
<evidence type="ECO:0000259" key="8">
    <source>
        <dbReference type="Pfam" id="PF01435"/>
    </source>
</evidence>
<dbReference type="CDD" id="cd07324">
    <property type="entry name" value="M48C_Oma1-like"/>
    <property type="match status" value="1"/>
</dbReference>
<dbReference type="PANTHER" id="PTHR22726:SF1">
    <property type="entry name" value="METALLOENDOPEPTIDASE OMA1, MITOCHONDRIAL"/>
    <property type="match status" value="1"/>
</dbReference>
<keyword evidence="10" id="KW-1185">Reference proteome</keyword>
<evidence type="ECO:0000313" key="10">
    <source>
        <dbReference type="Proteomes" id="UP001597413"/>
    </source>
</evidence>
<protein>
    <submittedName>
        <fullName evidence="9">M48 family metallopeptidase</fullName>
    </submittedName>
</protein>
<name>A0ABW5A9E3_9RHOB</name>
<organism evidence="9 10">
    <name type="scientific">Rhodobacter lacus</name>
    <dbReference type="NCBI Taxonomy" id="1641972"/>
    <lineage>
        <taxon>Bacteria</taxon>
        <taxon>Pseudomonadati</taxon>
        <taxon>Pseudomonadota</taxon>
        <taxon>Alphaproteobacteria</taxon>
        <taxon>Rhodobacterales</taxon>
        <taxon>Rhodobacter group</taxon>
        <taxon>Rhodobacter</taxon>
    </lineage>
</organism>
<dbReference type="EMBL" id="JBHUIX010000011">
    <property type="protein sequence ID" value="MFD2174486.1"/>
    <property type="molecule type" value="Genomic_DNA"/>
</dbReference>
<dbReference type="Pfam" id="PF01435">
    <property type="entry name" value="Peptidase_M48"/>
    <property type="match status" value="1"/>
</dbReference>
<sequence length="263" mass="27568">MLRHHLLMCLIVPLGLAACDAVPGAGPSAVVRTQMPASGAPVVTTEQGPNASEAAANFIAVTQDMKPRIEAECRARTQGHRNCDYQVMVDESPDSAPNALQTVDARGRPVVAFNLALIAEARNRDELAFVMGHEAAHYILGHLEAKSSDADRGARIMGALAAASGADAGTIARAESFGAEVGARSFSKDYELQADQLGAVIAWDAGYDPARGALFFTRIPDPGHGFLDTHPANAERIALVRRTVAELRARASAHSLPPGASGS</sequence>
<gene>
    <name evidence="9" type="ORF">ACFSM0_10320</name>
</gene>
<dbReference type="Proteomes" id="UP001597413">
    <property type="component" value="Unassembled WGS sequence"/>
</dbReference>
<feature type="signal peptide" evidence="7">
    <location>
        <begin position="1"/>
        <end position="17"/>
    </location>
</feature>
<evidence type="ECO:0000256" key="7">
    <source>
        <dbReference type="SAM" id="SignalP"/>
    </source>
</evidence>
<comment type="similarity">
    <text evidence="6">Belongs to the peptidase M48 family.</text>
</comment>
<keyword evidence="4 6" id="KW-0862">Zinc</keyword>
<dbReference type="Gene3D" id="3.30.2010.10">
    <property type="entry name" value="Metalloproteases ('zincins'), catalytic domain"/>
    <property type="match status" value="1"/>
</dbReference>
<dbReference type="InterPro" id="IPR051156">
    <property type="entry name" value="Mito/Outer_Membr_Metalloprot"/>
</dbReference>
<reference evidence="10" key="1">
    <citation type="journal article" date="2019" name="Int. J. Syst. Evol. Microbiol.">
        <title>The Global Catalogue of Microorganisms (GCM) 10K type strain sequencing project: providing services to taxonomists for standard genome sequencing and annotation.</title>
        <authorList>
            <consortium name="The Broad Institute Genomics Platform"/>
            <consortium name="The Broad Institute Genome Sequencing Center for Infectious Disease"/>
            <person name="Wu L."/>
            <person name="Ma J."/>
        </authorList>
    </citation>
    <scope>NUCLEOTIDE SEQUENCE [LARGE SCALE GENOMIC DNA]</scope>
    <source>
        <strain evidence="10">CCUG 55131</strain>
    </source>
</reference>
<accession>A0ABW5A9E3</accession>
<keyword evidence="3 6" id="KW-0378">Hydrolase</keyword>
<keyword evidence="2" id="KW-0479">Metal-binding</keyword>
<evidence type="ECO:0000256" key="3">
    <source>
        <dbReference type="ARBA" id="ARBA00022801"/>
    </source>
</evidence>
<keyword evidence="7" id="KW-0732">Signal</keyword>
<feature type="chain" id="PRO_5046401182" evidence="7">
    <location>
        <begin position="18"/>
        <end position="263"/>
    </location>
</feature>